<dbReference type="PROSITE" id="PS52002">
    <property type="entry name" value="SM"/>
    <property type="match status" value="1"/>
</dbReference>
<dbReference type="GO" id="GO:0006364">
    <property type="term" value="P:rRNA processing"/>
    <property type="evidence" value="ECO:0007669"/>
    <property type="project" value="EnsemblFungi"/>
</dbReference>
<dbReference type="Gene3D" id="2.30.30.100">
    <property type="match status" value="1"/>
</dbReference>
<sequence>MLFFSFFKTLVDKQVTVELKNDLTVRGTLKSVDQYFNFRLENIVVLEQEKYPHLSAVKNLFIRGSVVRYMHIPESAVDVTLLQDATRREIAASVGVSS</sequence>
<keyword evidence="6 9" id="KW-0508">mRNA splicing</keyword>
<keyword evidence="5 9" id="KW-0694">RNA-binding</keyword>
<dbReference type="PIRSF" id="PIRSF016394">
    <property type="entry name" value="U6_snRNA_Lsm2"/>
    <property type="match status" value="1"/>
</dbReference>
<evidence type="ECO:0000256" key="5">
    <source>
        <dbReference type="ARBA" id="ARBA00022884"/>
    </source>
</evidence>
<evidence type="ECO:0000256" key="3">
    <source>
        <dbReference type="ARBA" id="ARBA00022664"/>
    </source>
</evidence>
<comment type="similarity">
    <text evidence="2 9">Belongs to the snRNP Sm proteins family.</text>
</comment>
<dbReference type="GO" id="GO:0005732">
    <property type="term" value="C:sno(s)RNA-containing ribonucleoprotein complex"/>
    <property type="evidence" value="ECO:0007669"/>
    <property type="project" value="EnsemblFungi"/>
</dbReference>
<evidence type="ECO:0000256" key="7">
    <source>
        <dbReference type="ARBA" id="ARBA00023242"/>
    </source>
</evidence>
<evidence type="ECO:0000256" key="2">
    <source>
        <dbReference type="ARBA" id="ARBA00006850"/>
    </source>
</evidence>
<dbReference type="AlphaFoldDB" id="A0A1E4TC08"/>
<evidence type="ECO:0000313" key="11">
    <source>
        <dbReference type="EMBL" id="ODV89178.1"/>
    </source>
</evidence>
<comment type="function">
    <text evidence="9">Component of LSm protein complexes, which are involved in RNA processing and may function in a chaperone-like manner.</text>
</comment>
<dbReference type="Pfam" id="PF01423">
    <property type="entry name" value="LSM"/>
    <property type="match status" value="1"/>
</dbReference>
<dbReference type="GO" id="GO:0071013">
    <property type="term" value="C:catalytic step 2 spliceosome"/>
    <property type="evidence" value="ECO:0007669"/>
    <property type="project" value="TreeGrafter"/>
</dbReference>
<dbReference type="GO" id="GO:0008266">
    <property type="term" value="F:poly(U) RNA binding"/>
    <property type="evidence" value="ECO:0007669"/>
    <property type="project" value="EnsemblFungi"/>
</dbReference>
<comment type="subcellular location">
    <subcellularLocation>
        <location evidence="1">Nucleus</location>
    </subcellularLocation>
</comment>
<dbReference type="GO" id="GO:0008033">
    <property type="term" value="P:tRNA processing"/>
    <property type="evidence" value="ECO:0007669"/>
    <property type="project" value="EnsemblFungi"/>
</dbReference>
<dbReference type="CDD" id="cd01725">
    <property type="entry name" value="LSm2"/>
    <property type="match status" value="1"/>
</dbReference>
<evidence type="ECO:0000313" key="12">
    <source>
        <dbReference type="Proteomes" id="UP000095023"/>
    </source>
</evidence>
<evidence type="ECO:0000256" key="4">
    <source>
        <dbReference type="ARBA" id="ARBA00022728"/>
    </source>
</evidence>
<feature type="domain" description="Sm" evidence="10">
    <location>
        <begin position="2"/>
        <end position="76"/>
    </location>
</feature>
<keyword evidence="3 9" id="KW-0507">mRNA processing</keyword>
<dbReference type="FunFam" id="2.30.30.100:FF:000009">
    <property type="entry name" value="U6 snRNA-associated Sm-like protein LSm2"/>
    <property type="match status" value="1"/>
</dbReference>
<dbReference type="EMBL" id="KV453843">
    <property type="protein sequence ID" value="ODV89178.1"/>
    <property type="molecule type" value="Genomic_DNA"/>
</dbReference>
<dbReference type="GO" id="GO:0000290">
    <property type="term" value="P:deadenylation-dependent decapping of nuclear-transcribed mRNA"/>
    <property type="evidence" value="ECO:0007669"/>
    <property type="project" value="EnsemblFungi"/>
</dbReference>
<keyword evidence="8 9" id="KW-0687">Ribonucleoprotein</keyword>
<dbReference type="Proteomes" id="UP000095023">
    <property type="component" value="Unassembled WGS sequence"/>
</dbReference>
<dbReference type="GO" id="GO:1990726">
    <property type="term" value="C:Lsm1-7-Pat1 complex"/>
    <property type="evidence" value="ECO:0007669"/>
    <property type="project" value="EnsemblFungi"/>
</dbReference>
<evidence type="ECO:0000259" key="10">
    <source>
        <dbReference type="PROSITE" id="PS52002"/>
    </source>
</evidence>
<dbReference type="GO" id="GO:0005730">
    <property type="term" value="C:nucleolus"/>
    <property type="evidence" value="ECO:0007669"/>
    <property type="project" value="EnsemblFungi"/>
</dbReference>
<evidence type="ECO:0000256" key="1">
    <source>
        <dbReference type="ARBA" id="ARBA00004123"/>
    </source>
</evidence>
<dbReference type="GO" id="GO:0005682">
    <property type="term" value="C:U5 snRNP"/>
    <property type="evidence" value="ECO:0007669"/>
    <property type="project" value="EnsemblFungi"/>
</dbReference>
<dbReference type="GO" id="GO:0030620">
    <property type="term" value="F:U2 snRNA binding"/>
    <property type="evidence" value="ECO:0007669"/>
    <property type="project" value="EnsemblFungi"/>
</dbReference>
<dbReference type="InterPro" id="IPR001163">
    <property type="entry name" value="Sm_dom_euk/arc"/>
</dbReference>
<keyword evidence="7 9" id="KW-0539">Nucleus</keyword>
<gene>
    <name evidence="11" type="ORF">CANCADRAFT_29278</name>
</gene>
<keyword evidence="4 9" id="KW-0747">Spliceosome</keyword>
<dbReference type="GO" id="GO:0000932">
    <property type="term" value="C:P-body"/>
    <property type="evidence" value="ECO:0007669"/>
    <property type="project" value="EnsemblFungi"/>
</dbReference>
<dbReference type="GO" id="GO:0071011">
    <property type="term" value="C:precatalytic spliceosome"/>
    <property type="evidence" value="ECO:0007669"/>
    <property type="project" value="TreeGrafter"/>
</dbReference>
<dbReference type="PANTHER" id="PTHR13829">
    <property type="entry name" value="SNRNP CORE PROTEIN FAMILY MEMBER"/>
    <property type="match status" value="1"/>
</dbReference>
<keyword evidence="12" id="KW-1185">Reference proteome</keyword>
<dbReference type="GO" id="GO:0005688">
    <property type="term" value="C:U6 snRNP"/>
    <property type="evidence" value="ECO:0007669"/>
    <property type="project" value="EnsemblFungi"/>
</dbReference>
<dbReference type="SUPFAM" id="SSF50182">
    <property type="entry name" value="Sm-like ribonucleoproteins"/>
    <property type="match status" value="1"/>
</dbReference>
<dbReference type="InterPro" id="IPR047575">
    <property type="entry name" value="Sm"/>
</dbReference>
<dbReference type="InterPro" id="IPR010920">
    <property type="entry name" value="LSM_dom_sf"/>
</dbReference>
<dbReference type="GO" id="GO:0000398">
    <property type="term" value="P:mRNA splicing, via spliceosome"/>
    <property type="evidence" value="ECO:0007669"/>
    <property type="project" value="UniProtKB-UniRule"/>
</dbReference>
<proteinExistence type="inferred from homology"/>
<reference evidence="12" key="1">
    <citation type="submission" date="2016-02" db="EMBL/GenBank/DDBJ databases">
        <title>Comparative genomics of biotechnologically important yeasts.</title>
        <authorList>
            <consortium name="DOE Joint Genome Institute"/>
            <person name="Riley R."/>
            <person name="Haridas S."/>
            <person name="Wolfe K.H."/>
            <person name="Lopes M.R."/>
            <person name="Hittinger C.T."/>
            <person name="Goker M."/>
            <person name="Salamov A."/>
            <person name="Wisecaver J."/>
            <person name="Long T.M."/>
            <person name="Aerts A.L."/>
            <person name="Barry K."/>
            <person name="Choi C."/>
            <person name="Clum A."/>
            <person name="Coughlan A.Y."/>
            <person name="Deshpande S."/>
            <person name="Douglass A.P."/>
            <person name="Hanson S.J."/>
            <person name="Klenk H.-P."/>
            <person name="Labutti K."/>
            <person name="Lapidus A."/>
            <person name="Lindquist E."/>
            <person name="Lipzen A."/>
            <person name="Meier-Kolthoff J.P."/>
            <person name="Ohm R.A."/>
            <person name="Otillar R.P."/>
            <person name="Pangilinan J."/>
            <person name="Peng Y."/>
            <person name="Rokas A."/>
            <person name="Rosa C.A."/>
            <person name="Scheuner C."/>
            <person name="Sibirny A.A."/>
            <person name="Slot J.C."/>
            <person name="Stielow J.B."/>
            <person name="Sun H."/>
            <person name="Kurtzman C.P."/>
            <person name="Blackwell M."/>
            <person name="Jeffries T.W."/>
            <person name="Grigoriev I.V."/>
        </authorList>
    </citation>
    <scope>NUCLEOTIDE SEQUENCE [LARGE SCALE GENOMIC DNA]</scope>
    <source>
        <strain evidence="12">NRRL Y-17796</strain>
    </source>
</reference>
<evidence type="ECO:0000256" key="8">
    <source>
        <dbReference type="ARBA" id="ARBA00023274"/>
    </source>
</evidence>
<name>A0A1E4TC08_9ASCO</name>
<dbReference type="GO" id="GO:0046540">
    <property type="term" value="C:U4/U6 x U5 tri-snRNP complex"/>
    <property type="evidence" value="ECO:0007669"/>
    <property type="project" value="EnsemblFungi"/>
</dbReference>
<dbReference type="PANTHER" id="PTHR13829:SF2">
    <property type="entry name" value="U6 SNRNA-ASSOCIATED SM-LIKE PROTEIN LSM2"/>
    <property type="match status" value="1"/>
</dbReference>
<protein>
    <recommendedName>
        <fullName evidence="9">LSM complex subunit LSm2</fullName>
    </recommendedName>
</protein>
<evidence type="ECO:0000256" key="6">
    <source>
        <dbReference type="ARBA" id="ARBA00023187"/>
    </source>
</evidence>
<dbReference type="SMART" id="SM00651">
    <property type="entry name" value="Sm"/>
    <property type="match status" value="1"/>
</dbReference>
<dbReference type="InterPro" id="IPR016654">
    <property type="entry name" value="U6_snRNA_Lsm2"/>
</dbReference>
<dbReference type="OrthoDB" id="10256176at2759"/>
<accession>A0A1E4TC08</accession>
<organism evidence="11 12">
    <name type="scientific">Tortispora caseinolytica NRRL Y-17796</name>
    <dbReference type="NCBI Taxonomy" id="767744"/>
    <lineage>
        <taxon>Eukaryota</taxon>
        <taxon>Fungi</taxon>
        <taxon>Dikarya</taxon>
        <taxon>Ascomycota</taxon>
        <taxon>Saccharomycotina</taxon>
        <taxon>Trigonopsidomycetes</taxon>
        <taxon>Trigonopsidales</taxon>
        <taxon>Trigonopsidaceae</taxon>
        <taxon>Tortispora</taxon>
    </lineage>
</organism>
<evidence type="ECO:0000256" key="9">
    <source>
        <dbReference type="PIRNR" id="PIRNR016394"/>
    </source>
</evidence>